<dbReference type="EMBL" id="CAHR02000239">
    <property type="protein sequence ID" value="CCG84431.1"/>
    <property type="molecule type" value="Genomic_DNA"/>
</dbReference>
<evidence type="ECO:0000256" key="1">
    <source>
        <dbReference type="ARBA" id="ARBA00022737"/>
    </source>
</evidence>
<dbReference type="FunFam" id="1.10.238.10:FF:000001">
    <property type="entry name" value="Calmodulin 1"/>
    <property type="match status" value="1"/>
</dbReference>
<keyword evidence="1" id="KW-0677">Repeat</keyword>
<dbReference type="PROSITE" id="PS50222">
    <property type="entry name" value="EF_HAND_2"/>
    <property type="match status" value="1"/>
</dbReference>
<feature type="domain" description="EF-hand" evidence="3">
    <location>
        <begin position="95"/>
        <end position="130"/>
    </location>
</feature>
<evidence type="ECO:0000313" key="5">
    <source>
        <dbReference type="Proteomes" id="UP000013776"/>
    </source>
</evidence>
<dbReference type="SUPFAM" id="SSF47473">
    <property type="entry name" value="EF-hand"/>
    <property type="match status" value="1"/>
</dbReference>
<accession>R4XF74</accession>
<keyword evidence="5" id="KW-1185">Reference proteome</keyword>
<name>R4XF74_TAPDE</name>
<dbReference type="VEuPathDB" id="FungiDB:TAPDE_004890"/>
<evidence type="ECO:0000259" key="3">
    <source>
        <dbReference type="PROSITE" id="PS50222"/>
    </source>
</evidence>
<dbReference type="InterPro" id="IPR050230">
    <property type="entry name" value="CALM/Myosin/TropC-like"/>
</dbReference>
<dbReference type="Proteomes" id="UP000013776">
    <property type="component" value="Unassembled WGS sequence"/>
</dbReference>
<organism evidence="4 5">
    <name type="scientific">Taphrina deformans (strain PYCC 5710 / ATCC 11124 / CBS 356.35 / IMI 108563 / JCM 9778 / NBRC 8474)</name>
    <name type="common">Peach leaf curl fungus</name>
    <name type="synonym">Lalaria deformans</name>
    <dbReference type="NCBI Taxonomy" id="1097556"/>
    <lineage>
        <taxon>Eukaryota</taxon>
        <taxon>Fungi</taxon>
        <taxon>Dikarya</taxon>
        <taxon>Ascomycota</taxon>
        <taxon>Taphrinomycotina</taxon>
        <taxon>Taphrinomycetes</taxon>
        <taxon>Taphrinales</taxon>
        <taxon>Taphrinaceae</taxon>
        <taxon>Taphrina</taxon>
    </lineage>
</organism>
<comment type="caution">
    <text evidence="4">The sequence shown here is derived from an EMBL/GenBank/DDBJ whole genome shotgun (WGS) entry which is preliminary data.</text>
</comment>
<dbReference type="InterPro" id="IPR011992">
    <property type="entry name" value="EF-hand-dom_pair"/>
</dbReference>
<dbReference type="Pfam" id="PF13405">
    <property type="entry name" value="EF-hand_6"/>
    <property type="match status" value="1"/>
</dbReference>
<dbReference type="Gene3D" id="1.10.238.10">
    <property type="entry name" value="EF-hand"/>
    <property type="match status" value="2"/>
</dbReference>
<dbReference type="PANTHER" id="PTHR23048:SF59">
    <property type="entry name" value="EF-HAND SUPERFAMILY PROTEIN"/>
    <property type="match status" value="1"/>
</dbReference>
<dbReference type="GO" id="GO:0005509">
    <property type="term" value="F:calcium ion binding"/>
    <property type="evidence" value="ECO:0007669"/>
    <property type="project" value="InterPro"/>
</dbReference>
<sequence length="166" mass="18438">MPPKRTNKKLAKEHNLDESDIVEIREAFELLASDSATIHVSSVRSAMSALGLEPSLEESRQITAHLTQLMSSQDSAGVTFDMFLDVVALKMTSRDKESEVDRAFELFDPKGTGKITIHDLRRIAKTLGETVKDQELTDMLEEAGGSYADGIDKHQFEQVMGRAGIW</sequence>
<dbReference type="GO" id="GO:0016460">
    <property type="term" value="C:myosin II complex"/>
    <property type="evidence" value="ECO:0007669"/>
    <property type="project" value="TreeGrafter"/>
</dbReference>
<evidence type="ECO:0000256" key="2">
    <source>
        <dbReference type="ARBA" id="ARBA00022837"/>
    </source>
</evidence>
<dbReference type="STRING" id="1097556.R4XF74"/>
<protein>
    <recommendedName>
        <fullName evidence="3">EF-hand domain-containing protein</fullName>
    </recommendedName>
</protein>
<reference evidence="4 5" key="1">
    <citation type="journal article" date="2013" name="MBio">
        <title>Genome sequencing of the plant pathogen Taphrina deformans, the causal agent of peach leaf curl.</title>
        <authorList>
            <person name="Cisse O.H."/>
            <person name="Almeida J.M.G.C.F."/>
            <person name="Fonseca A."/>
            <person name="Kumar A.A."/>
            <person name="Salojaervi J."/>
            <person name="Overmyer K."/>
            <person name="Hauser P.M."/>
            <person name="Pagni M."/>
        </authorList>
    </citation>
    <scope>NUCLEOTIDE SEQUENCE [LARGE SCALE GENOMIC DNA]</scope>
    <source>
        <strain evidence="5">PYCC 5710 / ATCC 11124 / CBS 356.35 / IMI 108563 / JCM 9778 / NBRC 8474</strain>
    </source>
</reference>
<dbReference type="InterPro" id="IPR002048">
    <property type="entry name" value="EF_hand_dom"/>
</dbReference>
<dbReference type="AlphaFoldDB" id="R4XF74"/>
<dbReference type="PANTHER" id="PTHR23048">
    <property type="entry name" value="MYOSIN LIGHT CHAIN 1, 3"/>
    <property type="match status" value="1"/>
</dbReference>
<keyword evidence="2" id="KW-0106">Calcium</keyword>
<dbReference type="eggNOG" id="KOG0028">
    <property type="taxonomic scope" value="Eukaryota"/>
</dbReference>
<proteinExistence type="predicted"/>
<gene>
    <name evidence="4" type="ORF">TAPDE_004890</name>
</gene>
<dbReference type="OrthoDB" id="26525at2759"/>
<evidence type="ECO:0000313" key="4">
    <source>
        <dbReference type="EMBL" id="CCG84431.1"/>
    </source>
</evidence>